<name>A0A8D8PLY0_9HEMI</name>
<dbReference type="EMBL" id="HBUF01626401">
    <property type="protein sequence ID" value="CAG6782195.1"/>
    <property type="molecule type" value="Transcribed_RNA"/>
</dbReference>
<evidence type="ECO:0000256" key="11">
    <source>
        <dbReference type="SAM" id="Phobius"/>
    </source>
</evidence>
<dbReference type="EMBL" id="HBUF01214609">
    <property type="protein sequence ID" value="CAG6666559.1"/>
    <property type="molecule type" value="Transcribed_RNA"/>
</dbReference>
<dbReference type="PANTHER" id="PTHR20996">
    <property type="entry name" value="NUCLEAR ENVELOPE PHOSPHATASE-REGULATORY SUBUNIT 1"/>
    <property type="match status" value="1"/>
</dbReference>
<evidence type="ECO:0000256" key="9">
    <source>
        <dbReference type="ARBA" id="ARBA00023242"/>
    </source>
</evidence>
<feature type="transmembrane region" description="Helical" evidence="11">
    <location>
        <begin position="71"/>
        <end position="91"/>
    </location>
</feature>
<dbReference type="EMBL" id="HBUF01001553">
    <property type="protein sequence ID" value="CAG6605978.1"/>
    <property type="molecule type" value="Transcribed_RNA"/>
</dbReference>
<dbReference type="EMBL" id="HBUF01389719">
    <property type="protein sequence ID" value="CAG6733394.1"/>
    <property type="molecule type" value="Transcribed_RNA"/>
</dbReference>
<keyword evidence="8 11" id="KW-0472">Membrane</keyword>
<evidence type="ECO:0000256" key="10">
    <source>
        <dbReference type="ARBA" id="ARBA00030458"/>
    </source>
</evidence>
<keyword evidence="7" id="KW-0443">Lipid metabolism</keyword>
<evidence type="ECO:0000256" key="3">
    <source>
        <dbReference type="ARBA" id="ARBA00010998"/>
    </source>
</evidence>
<dbReference type="GO" id="GO:0005737">
    <property type="term" value="C:cytoplasm"/>
    <property type="evidence" value="ECO:0007669"/>
    <property type="project" value="UniProtKB-SubCell"/>
</dbReference>
<dbReference type="EMBL" id="HBUF01389718">
    <property type="protein sequence ID" value="CAG6733393.1"/>
    <property type="molecule type" value="Transcribed_RNA"/>
</dbReference>
<reference evidence="12" key="1">
    <citation type="submission" date="2021-05" db="EMBL/GenBank/DDBJ databases">
        <authorList>
            <person name="Alioto T."/>
            <person name="Alioto T."/>
            <person name="Gomez Garrido J."/>
        </authorList>
    </citation>
    <scope>NUCLEOTIDE SEQUENCE</scope>
</reference>
<evidence type="ECO:0000256" key="8">
    <source>
        <dbReference type="ARBA" id="ARBA00023136"/>
    </source>
</evidence>
<evidence type="ECO:0000256" key="6">
    <source>
        <dbReference type="ARBA" id="ARBA00022989"/>
    </source>
</evidence>
<dbReference type="InterPro" id="IPR019168">
    <property type="entry name" value="NEP1-R1"/>
</dbReference>
<evidence type="ECO:0000256" key="4">
    <source>
        <dbReference type="ARBA" id="ARBA00022490"/>
    </source>
</evidence>
<protein>
    <recommendedName>
        <fullName evidence="10">Transmembrane protein 188</fullName>
    </recommendedName>
</protein>
<feature type="transmembrane region" description="Helical" evidence="11">
    <location>
        <begin position="34"/>
        <end position="51"/>
    </location>
</feature>
<evidence type="ECO:0000256" key="2">
    <source>
        <dbReference type="ARBA" id="ARBA00004496"/>
    </source>
</evidence>
<keyword evidence="5 11" id="KW-0812">Transmembrane</keyword>
<evidence type="ECO:0000256" key="7">
    <source>
        <dbReference type="ARBA" id="ARBA00023098"/>
    </source>
</evidence>
<organism evidence="12">
    <name type="scientific">Cacopsylla melanoneura</name>
    <dbReference type="NCBI Taxonomy" id="428564"/>
    <lineage>
        <taxon>Eukaryota</taxon>
        <taxon>Metazoa</taxon>
        <taxon>Ecdysozoa</taxon>
        <taxon>Arthropoda</taxon>
        <taxon>Hexapoda</taxon>
        <taxon>Insecta</taxon>
        <taxon>Pterygota</taxon>
        <taxon>Neoptera</taxon>
        <taxon>Paraneoptera</taxon>
        <taxon>Hemiptera</taxon>
        <taxon>Sternorrhyncha</taxon>
        <taxon>Psylloidea</taxon>
        <taxon>Psyllidae</taxon>
        <taxon>Psyllinae</taxon>
        <taxon>Cacopsylla</taxon>
    </lineage>
</organism>
<dbReference type="Pfam" id="PF09771">
    <property type="entry name" value="Tmemb_18A"/>
    <property type="match status" value="1"/>
</dbReference>
<sequence length="127" mass="14205">MSIEQTACEDLKAFERRLTEVIACLGPSTKRWRLVLAFISMCTSVGAFYWLTDPDTSNCSFCQSLWNHPFFAISSSILIVLFLLGVHKRVIAPSIITSRARLVLTDFNMSCDDSGKLILKPRPSSLS</sequence>
<keyword evidence="6 11" id="KW-1133">Transmembrane helix</keyword>
<proteinExistence type="inferred from homology"/>
<dbReference type="AlphaFoldDB" id="A0A8D8PLY0"/>
<dbReference type="EMBL" id="HBUF01001554">
    <property type="protein sequence ID" value="CAG6605979.1"/>
    <property type="molecule type" value="Transcribed_RNA"/>
</dbReference>
<comment type="similarity">
    <text evidence="3">Belongs to the CNEP1R1 family.</text>
</comment>
<accession>A0A8D8PLY0</accession>
<dbReference type="GO" id="GO:0006629">
    <property type="term" value="P:lipid metabolic process"/>
    <property type="evidence" value="ECO:0007669"/>
    <property type="project" value="UniProtKB-KW"/>
</dbReference>
<dbReference type="GO" id="GO:0071595">
    <property type="term" value="C:Nem1-Spo7 phosphatase complex"/>
    <property type="evidence" value="ECO:0007669"/>
    <property type="project" value="InterPro"/>
</dbReference>
<dbReference type="EMBL" id="HBUF01214608">
    <property type="protein sequence ID" value="CAG6666558.1"/>
    <property type="molecule type" value="Transcribed_RNA"/>
</dbReference>
<keyword evidence="9" id="KW-0539">Nucleus</keyword>
<keyword evidence="4" id="KW-0963">Cytoplasm</keyword>
<evidence type="ECO:0000313" key="12">
    <source>
        <dbReference type="EMBL" id="CAG6605978.1"/>
    </source>
</evidence>
<dbReference type="GO" id="GO:0031965">
    <property type="term" value="C:nuclear membrane"/>
    <property type="evidence" value="ECO:0007669"/>
    <property type="project" value="UniProtKB-SubCell"/>
</dbReference>
<evidence type="ECO:0000256" key="1">
    <source>
        <dbReference type="ARBA" id="ARBA00004232"/>
    </source>
</evidence>
<dbReference type="PANTHER" id="PTHR20996:SF1">
    <property type="entry name" value="NUCLEAR ENVELOPE PHOSPHATASE-REGULATORY SUBUNIT 1"/>
    <property type="match status" value="1"/>
</dbReference>
<evidence type="ECO:0000256" key="5">
    <source>
        <dbReference type="ARBA" id="ARBA00022692"/>
    </source>
</evidence>
<dbReference type="EMBL" id="HBUF01626402">
    <property type="protein sequence ID" value="CAG6782196.1"/>
    <property type="molecule type" value="Transcribed_RNA"/>
</dbReference>
<dbReference type="EMBL" id="HBUF01626400">
    <property type="protein sequence ID" value="CAG6782194.1"/>
    <property type="molecule type" value="Transcribed_RNA"/>
</dbReference>
<comment type="subcellular location">
    <subcellularLocation>
        <location evidence="2">Cytoplasm</location>
    </subcellularLocation>
    <subcellularLocation>
        <location evidence="1">Nucleus membrane</location>
        <topology evidence="1">Multi-pass membrane protein</topology>
    </subcellularLocation>
</comment>